<evidence type="ECO:0000313" key="3">
    <source>
        <dbReference type="Proteomes" id="UP000677228"/>
    </source>
</evidence>
<dbReference type="PANTHER" id="PTHR43563:SF14">
    <property type="entry name" value="AMINE OXIDASE"/>
    <property type="match status" value="1"/>
</dbReference>
<organism evidence="1 3">
    <name type="scientific">Didymodactylos carnosus</name>
    <dbReference type="NCBI Taxonomy" id="1234261"/>
    <lineage>
        <taxon>Eukaryota</taxon>
        <taxon>Metazoa</taxon>
        <taxon>Spiralia</taxon>
        <taxon>Gnathifera</taxon>
        <taxon>Rotifera</taxon>
        <taxon>Eurotatoria</taxon>
        <taxon>Bdelloidea</taxon>
        <taxon>Philodinida</taxon>
        <taxon>Philodinidae</taxon>
        <taxon>Didymodactylos</taxon>
    </lineage>
</organism>
<dbReference type="Gene3D" id="3.90.660.10">
    <property type="match status" value="1"/>
</dbReference>
<name>A0A8S2FZL5_9BILA</name>
<dbReference type="AlphaFoldDB" id="A0A8S2FZL5"/>
<dbReference type="SUPFAM" id="SSF54373">
    <property type="entry name" value="FAD-linked reductases, C-terminal domain"/>
    <property type="match status" value="1"/>
</dbReference>
<dbReference type="Proteomes" id="UP000677228">
    <property type="component" value="Unassembled WGS sequence"/>
</dbReference>
<evidence type="ECO:0000313" key="2">
    <source>
        <dbReference type="EMBL" id="CAF4399309.1"/>
    </source>
</evidence>
<comment type="caution">
    <text evidence="1">The sequence shown here is derived from an EMBL/GenBank/DDBJ whole genome shotgun (WGS) entry which is preliminary data.</text>
</comment>
<gene>
    <name evidence="1" type="ORF">OVA965_LOCUS41709</name>
    <name evidence="2" type="ORF">TMI583_LOCUS43425</name>
</gene>
<protein>
    <submittedName>
        <fullName evidence="1">Uncharacterized protein</fullName>
    </submittedName>
</protein>
<dbReference type="GO" id="GO:0016491">
    <property type="term" value="F:oxidoreductase activity"/>
    <property type="evidence" value="ECO:0007669"/>
    <property type="project" value="UniProtKB-ARBA"/>
</dbReference>
<dbReference type="PANTHER" id="PTHR43563">
    <property type="entry name" value="AMINE OXIDASE"/>
    <property type="match status" value="1"/>
</dbReference>
<accession>A0A8S2FZL5</accession>
<dbReference type="EMBL" id="CAJOBA010072469">
    <property type="protein sequence ID" value="CAF4399309.1"/>
    <property type="molecule type" value="Genomic_DNA"/>
</dbReference>
<dbReference type="Proteomes" id="UP000682733">
    <property type="component" value="Unassembled WGS sequence"/>
</dbReference>
<reference evidence="1" key="1">
    <citation type="submission" date="2021-02" db="EMBL/GenBank/DDBJ databases">
        <authorList>
            <person name="Nowell W R."/>
        </authorList>
    </citation>
    <scope>NUCLEOTIDE SEQUENCE</scope>
</reference>
<evidence type="ECO:0000313" key="1">
    <source>
        <dbReference type="EMBL" id="CAF1594153.1"/>
    </source>
</evidence>
<feature type="non-terminal residue" evidence="1">
    <location>
        <position position="1"/>
    </location>
</feature>
<dbReference type="EMBL" id="CAJNOK010048953">
    <property type="protein sequence ID" value="CAF1594153.1"/>
    <property type="molecule type" value="Genomic_DNA"/>
</dbReference>
<dbReference type="InterPro" id="IPR050703">
    <property type="entry name" value="Flavin_MAO"/>
</dbReference>
<feature type="non-terminal residue" evidence="1">
    <location>
        <position position="87"/>
    </location>
</feature>
<sequence>AFWRENGFSGEVISDGSWSMGQAIGPMTYLIDGTSCHDSPALLGFIGGKCAAIWTNVSMEERRDRLCECLTRYFGKDCFDYIDYLEK</sequence>
<proteinExistence type="predicted"/>